<accession>A0A511DIN1</accession>
<evidence type="ECO:0000313" key="2">
    <source>
        <dbReference type="Proteomes" id="UP000321685"/>
    </source>
</evidence>
<dbReference type="Proteomes" id="UP000321685">
    <property type="component" value="Unassembled WGS sequence"/>
</dbReference>
<sequence>MTGSAIAVERTDGVLTVTFDRPDKANSLLPDDLVRAREVLADLDGVRAVVFRGAGTRGFSAGMNVGAFASFTPESGEAFIRTGRDLLAAVRAAPLVTVAVVDGYCLGIAFELALACDLRIATPRSTFGLPEIKVGVPSVIDAALLHHHVGLAFAKEIILTGDAYPVVEFASSRLVNAVVGAGELDAELDRWLERTARHTPVVTAAQKRLFETWLNAPLVDGIDESTVEFGRVFADPATAQALADYRAGLGGGATGD</sequence>
<reference evidence="1 2" key="1">
    <citation type="submission" date="2019-07" db="EMBL/GenBank/DDBJ databases">
        <title>Whole genome shotgun sequence of Pseudonocardia sulfidoxydans NBRC 16205.</title>
        <authorList>
            <person name="Hosoyama A."/>
            <person name="Uohara A."/>
            <person name="Ohji S."/>
            <person name="Ichikawa N."/>
        </authorList>
    </citation>
    <scope>NUCLEOTIDE SEQUENCE [LARGE SCALE GENOMIC DNA]</scope>
    <source>
        <strain evidence="1 2">NBRC 16205</strain>
    </source>
</reference>
<dbReference type="SUPFAM" id="SSF52096">
    <property type="entry name" value="ClpP/crotonase"/>
    <property type="match status" value="1"/>
</dbReference>
<gene>
    <name evidence="1" type="ORF">PSU4_32610</name>
</gene>
<evidence type="ECO:0000313" key="1">
    <source>
        <dbReference type="EMBL" id="GEL24307.1"/>
    </source>
</evidence>
<protein>
    <submittedName>
        <fullName evidence="1">Enoyl-CoA hydratase</fullName>
    </submittedName>
</protein>
<comment type="caution">
    <text evidence="1">The sequence shown here is derived from an EMBL/GenBank/DDBJ whole genome shotgun (WGS) entry which is preliminary data.</text>
</comment>
<name>A0A511DIN1_9PSEU</name>
<dbReference type="PANTHER" id="PTHR11941">
    <property type="entry name" value="ENOYL-COA HYDRATASE-RELATED"/>
    <property type="match status" value="1"/>
</dbReference>
<dbReference type="Pfam" id="PF00378">
    <property type="entry name" value="ECH_1"/>
    <property type="match status" value="1"/>
</dbReference>
<dbReference type="InterPro" id="IPR029045">
    <property type="entry name" value="ClpP/crotonase-like_dom_sf"/>
</dbReference>
<dbReference type="GO" id="GO:0006635">
    <property type="term" value="P:fatty acid beta-oxidation"/>
    <property type="evidence" value="ECO:0007669"/>
    <property type="project" value="TreeGrafter"/>
</dbReference>
<dbReference type="PANTHER" id="PTHR11941:SF54">
    <property type="entry name" value="ENOYL-COA HYDRATASE, MITOCHONDRIAL"/>
    <property type="match status" value="1"/>
</dbReference>
<dbReference type="AlphaFoldDB" id="A0A511DIN1"/>
<dbReference type="Gene3D" id="3.90.226.10">
    <property type="entry name" value="2-enoyl-CoA Hydratase, Chain A, domain 1"/>
    <property type="match status" value="1"/>
</dbReference>
<dbReference type="GO" id="GO:0003824">
    <property type="term" value="F:catalytic activity"/>
    <property type="evidence" value="ECO:0007669"/>
    <property type="project" value="UniProtKB-ARBA"/>
</dbReference>
<organism evidence="1 2">
    <name type="scientific">Pseudonocardia sulfidoxydans NBRC 16205</name>
    <dbReference type="NCBI Taxonomy" id="1223511"/>
    <lineage>
        <taxon>Bacteria</taxon>
        <taxon>Bacillati</taxon>
        <taxon>Actinomycetota</taxon>
        <taxon>Actinomycetes</taxon>
        <taxon>Pseudonocardiales</taxon>
        <taxon>Pseudonocardiaceae</taxon>
        <taxon>Pseudonocardia</taxon>
    </lineage>
</organism>
<dbReference type="EMBL" id="BJVJ01000031">
    <property type="protein sequence ID" value="GEL24307.1"/>
    <property type="molecule type" value="Genomic_DNA"/>
</dbReference>
<dbReference type="RefSeq" id="WP_186816994.1">
    <property type="nucleotide sequence ID" value="NZ_BJVJ01000031.1"/>
</dbReference>
<dbReference type="CDD" id="cd06558">
    <property type="entry name" value="crotonase-like"/>
    <property type="match status" value="1"/>
</dbReference>
<dbReference type="InterPro" id="IPR001753">
    <property type="entry name" value="Enoyl-CoA_hydra/iso"/>
</dbReference>
<keyword evidence="2" id="KW-1185">Reference proteome</keyword>
<proteinExistence type="predicted"/>